<dbReference type="InterPro" id="IPR036054">
    <property type="entry name" value="BTG-like_sf"/>
</dbReference>
<keyword evidence="6" id="KW-1185">Reference proteome</keyword>
<protein>
    <recommendedName>
        <fullName evidence="4">Anti-proliferative protein domain-containing protein</fullName>
    </recommendedName>
</protein>
<feature type="domain" description="Anti-proliferative protein" evidence="4">
    <location>
        <begin position="1"/>
        <end position="109"/>
    </location>
</feature>
<keyword evidence="2" id="KW-0597">Phosphoprotein</keyword>
<reference evidence="5 6" key="1">
    <citation type="submission" date="2020-04" db="EMBL/GenBank/DDBJ databases">
        <authorList>
            <person name="Laetsch R D."/>
            <person name="Stevens L."/>
            <person name="Kumar S."/>
            <person name="Blaxter L. M."/>
        </authorList>
    </citation>
    <scope>NUCLEOTIDE SEQUENCE [LARGE SCALE GENOMIC DNA]</scope>
</reference>
<dbReference type="GO" id="GO:0005737">
    <property type="term" value="C:cytoplasm"/>
    <property type="evidence" value="ECO:0007669"/>
    <property type="project" value="TreeGrafter"/>
</dbReference>
<feature type="compositionally biased region" description="Low complexity" evidence="3">
    <location>
        <begin position="252"/>
        <end position="262"/>
    </location>
</feature>
<proteinExistence type="inferred from homology"/>
<evidence type="ECO:0000313" key="6">
    <source>
        <dbReference type="Proteomes" id="UP000494206"/>
    </source>
</evidence>
<feature type="region of interest" description="Disordered" evidence="3">
    <location>
        <begin position="239"/>
        <end position="270"/>
    </location>
</feature>
<dbReference type="Proteomes" id="UP000494206">
    <property type="component" value="Unassembled WGS sequence"/>
</dbReference>
<comment type="caution">
    <text evidence="5">The sequence shown here is derived from an EMBL/GenBank/DDBJ whole genome shotgun (WGS) entry which is preliminary data.</text>
</comment>
<evidence type="ECO:0000256" key="3">
    <source>
        <dbReference type="SAM" id="MobiDB-lite"/>
    </source>
</evidence>
<dbReference type="SMART" id="SM00099">
    <property type="entry name" value="btg1"/>
    <property type="match status" value="1"/>
</dbReference>
<dbReference type="OrthoDB" id="19928at2759"/>
<dbReference type="AlphaFoldDB" id="A0A8S1F5X0"/>
<organism evidence="5 6">
    <name type="scientific">Caenorhabditis bovis</name>
    <dbReference type="NCBI Taxonomy" id="2654633"/>
    <lineage>
        <taxon>Eukaryota</taxon>
        <taxon>Metazoa</taxon>
        <taxon>Ecdysozoa</taxon>
        <taxon>Nematoda</taxon>
        <taxon>Chromadorea</taxon>
        <taxon>Rhabditida</taxon>
        <taxon>Rhabditina</taxon>
        <taxon>Rhabditomorpha</taxon>
        <taxon>Rhabditoidea</taxon>
        <taxon>Rhabditidae</taxon>
        <taxon>Peloderinae</taxon>
        <taxon>Caenorhabditis</taxon>
    </lineage>
</organism>
<accession>A0A8S1F5X0</accession>
<evidence type="ECO:0000256" key="1">
    <source>
        <dbReference type="ARBA" id="ARBA00007989"/>
    </source>
</evidence>
<dbReference type="InterPro" id="IPR002087">
    <property type="entry name" value="Anti_prolifrtn"/>
</dbReference>
<dbReference type="InterPro" id="IPR015676">
    <property type="entry name" value="Tob1/2"/>
</dbReference>
<comment type="similarity">
    <text evidence="1">Belongs to the BTG family.</text>
</comment>
<dbReference type="Pfam" id="PF07742">
    <property type="entry name" value="BTG"/>
    <property type="match status" value="1"/>
</dbReference>
<dbReference type="PANTHER" id="PTHR17537">
    <property type="entry name" value="TRANSDUCER OF ERBB2 TOB"/>
    <property type="match status" value="1"/>
</dbReference>
<evidence type="ECO:0000259" key="4">
    <source>
        <dbReference type="SMART" id="SM00099"/>
    </source>
</evidence>
<dbReference type="GO" id="GO:0003714">
    <property type="term" value="F:transcription corepressor activity"/>
    <property type="evidence" value="ECO:0007669"/>
    <property type="project" value="TreeGrafter"/>
</dbReference>
<dbReference type="EMBL" id="CADEPM010000006">
    <property type="protein sequence ID" value="CAB3407536.1"/>
    <property type="molecule type" value="Genomic_DNA"/>
</dbReference>
<dbReference type="Gene3D" id="3.90.640.90">
    <property type="entry name" value="Anti-proliferative protein, N-terminal domain"/>
    <property type="match status" value="1"/>
</dbReference>
<dbReference type="PANTHER" id="PTHR17537:SF5">
    <property type="entry name" value="TRANSDUCER OF ERBB2, ISOFORM A"/>
    <property type="match status" value="1"/>
</dbReference>
<name>A0A8S1F5X0_9PELO</name>
<dbReference type="SUPFAM" id="SSF160696">
    <property type="entry name" value="BTG domain-like"/>
    <property type="match status" value="1"/>
</dbReference>
<evidence type="ECO:0000256" key="2">
    <source>
        <dbReference type="ARBA" id="ARBA00022553"/>
    </source>
</evidence>
<sequence>MYTEIKEIVNFIARYIFGHEPRRATGIFSAELGNFLVTQFAETWDVSDPKKGEKERVINIKCPNEGTCRFFQTAALEAGLDYEAVLKNLPPNCRIFANPGEVYFRASDNGVNVPIWGGDVNADENYQPIPEHSVVSAACEAEKNSNLGAAGKPVLIGRQPLPTNDRTVVEMINGWYVPLVLEEYTDLNANLQAVYRYRFAFKPHSSQTLTGLEFSQTRFGSSKPRPDLQTMVNIKQMATSQKKGHLNSIDESTSSRSSSPTRDNYFSTFY</sequence>
<evidence type="ECO:0000313" key="5">
    <source>
        <dbReference type="EMBL" id="CAB3407536.1"/>
    </source>
</evidence>
<gene>
    <name evidence="5" type="ORF">CBOVIS_LOCUS9454</name>
</gene>
<dbReference type="GO" id="GO:0005634">
    <property type="term" value="C:nucleus"/>
    <property type="evidence" value="ECO:0007669"/>
    <property type="project" value="TreeGrafter"/>
</dbReference>